<evidence type="ECO:0000256" key="7">
    <source>
        <dbReference type="PIRSR" id="PIRSR600223-1"/>
    </source>
</evidence>
<sequence>MFGRSLNHPVADKRGFAAATVGWVALIAFLLAMTVVVAALFGSFTVKGHSMEPTLLSGDRILLDPLHNDAIERFDLVQGVEPGPERFGGGAQVVKRVIGMPGDRVAIAGGEAPVVYVSPAGSGDVFRVVNPAWRTRVGTEVGMCCDRGGRYDRNASAGVWVTVPKDALWVLGDNWGGSTDSRAFGFLPVADVSGKAWLRLLPAGSFGGFDDGGAELVEVSGPVSGVEEP</sequence>
<dbReference type="AlphaFoldDB" id="A0A1J4MYQ0"/>
<dbReference type="InterPro" id="IPR000223">
    <property type="entry name" value="Pept_S26A_signal_pept_1"/>
</dbReference>
<keyword evidence="5 8" id="KW-0645">Protease</keyword>
<keyword evidence="8" id="KW-1133">Transmembrane helix</keyword>
<accession>A0A1J4MYQ0</accession>
<dbReference type="PANTHER" id="PTHR43390:SF1">
    <property type="entry name" value="CHLOROPLAST PROCESSING PEPTIDASE"/>
    <property type="match status" value="1"/>
</dbReference>
<dbReference type="GO" id="GO:0004252">
    <property type="term" value="F:serine-type endopeptidase activity"/>
    <property type="evidence" value="ECO:0007669"/>
    <property type="project" value="InterPro"/>
</dbReference>
<name>A0A1J4MYQ0_9ACTN</name>
<proteinExistence type="inferred from homology"/>
<feature type="active site" evidence="7">
    <location>
        <position position="95"/>
    </location>
</feature>
<dbReference type="EMBL" id="JZDQ02000038">
    <property type="protein sequence ID" value="OIJ24478.1"/>
    <property type="molecule type" value="Genomic_DNA"/>
</dbReference>
<dbReference type="InterPro" id="IPR019757">
    <property type="entry name" value="Pept_S26A_signal_pept_1_Lys-AS"/>
</dbReference>
<dbReference type="InterPro" id="IPR019756">
    <property type="entry name" value="Pept_S26A_signal_pept_1_Ser-AS"/>
</dbReference>
<evidence type="ECO:0000256" key="4">
    <source>
        <dbReference type="ARBA" id="ARBA00013208"/>
    </source>
</evidence>
<evidence type="ECO:0000256" key="6">
    <source>
        <dbReference type="ARBA" id="ARBA00022801"/>
    </source>
</evidence>
<dbReference type="NCBIfam" id="TIGR02227">
    <property type="entry name" value="sigpep_I_bact"/>
    <property type="match status" value="1"/>
</dbReference>
<dbReference type="Proteomes" id="UP000033772">
    <property type="component" value="Unassembled WGS sequence"/>
</dbReference>
<protein>
    <recommendedName>
        <fullName evidence="4 8">Signal peptidase I</fullName>
        <ecNumber evidence="4 8">3.4.21.89</ecNumber>
    </recommendedName>
</protein>
<dbReference type="PANTHER" id="PTHR43390">
    <property type="entry name" value="SIGNAL PEPTIDASE I"/>
    <property type="match status" value="1"/>
</dbReference>
<organism evidence="11 12">
    <name type="scientific">Nocardioides luteus</name>
    <dbReference type="NCBI Taxonomy" id="1844"/>
    <lineage>
        <taxon>Bacteria</taxon>
        <taxon>Bacillati</taxon>
        <taxon>Actinomycetota</taxon>
        <taxon>Actinomycetes</taxon>
        <taxon>Propionibacteriales</taxon>
        <taxon>Nocardioidaceae</taxon>
        <taxon>Nocardioides</taxon>
    </lineage>
</organism>
<dbReference type="Gene3D" id="2.10.109.10">
    <property type="entry name" value="Umud Fragment, subunit A"/>
    <property type="match status" value="1"/>
</dbReference>
<evidence type="ECO:0000256" key="3">
    <source>
        <dbReference type="ARBA" id="ARBA00009370"/>
    </source>
</evidence>
<dbReference type="STRING" id="1844.UG56_022615"/>
<evidence type="ECO:0000256" key="8">
    <source>
        <dbReference type="RuleBase" id="RU003993"/>
    </source>
</evidence>
<gene>
    <name evidence="11" type="ORF">UG56_022615</name>
</gene>
<comment type="similarity">
    <text evidence="3 9">Belongs to the peptidase S26 family.</text>
</comment>
<dbReference type="GO" id="GO:0005886">
    <property type="term" value="C:plasma membrane"/>
    <property type="evidence" value="ECO:0007669"/>
    <property type="project" value="UniProtKB-SubCell"/>
</dbReference>
<dbReference type="PROSITE" id="PS00760">
    <property type="entry name" value="SPASE_I_2"/>
    <property type="match status" value="1"/>
</dbReference>
<dbReference type="EC" id="3.4.21.89" evidence="4 8"/>
<evidence type="ECO:0000259" key="10">
    <source>
        <dbReference type="Pfam" id="PF10502"/>
    </source>
</evidence>
<reference evidence="11" key="1">
    <citation type="submission" date="2016-10" db="EMBL/GenBank/DDBJ databases">
        <title>Draft Genome Sequence of Nocardioides luteus Strain BAFB, an Alkane-Degrading Bacterium Isolated from JP-7 Polluted Soil.</title>
        <authorList>
            <person name="Brown L."/>
            <person name="Ruiz O.N."/>
            <person name="Gunasekera T."/>
        </authorList>
    </citation>
    <scope>NUCLEOTIDE SEQUENCE [LARGE SCALE GENOMIC DNA]</scope>
    <source>
        <strain evidence="11">BAFB</strain>
    </source>
</reference>
<feature type="domain" description="Peptidase S26" evidence="10">
    <location>
        <begin position="24"/>
        <end position="199"/>
    </location>
</feature>
<evidence type="ECO:0000256" key="2">
    <source>
        <dbReference type="ARBA" id="ARBA00004401"/>
    </source>
</evidence>
<dbReference type="InterPro" id="IPR019533">
    <property type="entry name" value="Peptidase_S26"/>
</dbReference>
<keyword evidence="6 8" id="KW-0378">Hydrolase</keyword>
<evidence type="ECO:0000256" key="9">
    <source>
        <dbReference type="RuleBase" id="RU362042"/>
    </source>
</evidence>
<evidence type="ECO:0000256" key="5">
    <source>
        <dbReference type="ARBA" id="ARBA00022670"/>
    </source>
</evidence>
<evidence type="ECO:0000313" key="12">
    <source>
        <dbReference type="Proteomes" id="UP000033772"/>
    </source>
</evidence>
<evidence type="ECO:0000313" key="11">
    <source>
        <dbReference type="EMBL" id="OIJ24478.1"/>
    </source>
</evidence>
<dbReference type="GO" id="GO:0006465">
    <property type="term" value="P:signal peptide processing"/>
    <property type="evidence" value="ECO:0007669"/>
    <property type="project" value="InterPro"/>
</dbReference>
<comment type="caution">
    <text evidence="11">The sequence shown here is derived from an EMBL/GenBank/DDBJ whole genome shotgun (WGS) entry which is preliminary data.</text>
</comment>
<comment type="catalytic activity">
    <reaction evidence="1 8">
        <text>Cleavage of hydrophobic, N-terminal signal or leader sequences from secreted and periplasmic proteins.</text>
        <dbReference type="EC" id="3.4.21.89"/>
    </reaction>
</comment>
<dbReference type="SUPFAM" id="SSF51306">
    <property type="entry name" value="LexA/Signal peptidase"/>
    <property type="match status" value="1"/>
</dbReference>
<keyword evidence="8" id="KW-0472">Membrane</keyword>
<evidence type="ECO:0000256" key="1">
    <source>
        <dbReference type="ARBA" id="ARBA00000677"/>
    </source>
</evidence>
<feature type="active site" evidence="7">
    <location>
        <position position="50"/>
    </location>
</feature>
<feature type="transmembrane region" description="Helical" evidence="8">
    <location>
        <begin position="20"/>
        <end position="41"/>
    </location>
</feature>
<dbReference type="PROSITE" id="PS00501">
    <property type="entry name" value="SPASE_I_1"/>
    <property type="match status" value="1"/>
</dbReference>
<keyword evidence="12" id="KW-1185">Reference proteome</keyword>
<dbReference type="PRINTS" id="PR00727">
    <property type="entry name" value="LEADERPTASE"/>
</dbReference>
<keyword evidence="8" id="KW-0812">Transmembrane</keyword>
<dbReference type="Pfam" id="PF10502">
    <property type="entry name" value="Peptidase_S26"/>
    <property type="match status" value="1"/>
</dbReference>
<comment type="subcellular location">
    <subcellularLocation>
        <location evidence="2">Cell membrane</location>
        <topology evidence="2">Single-pass type II membrane protein</topology>
    </subcellularLocation>
    <subcellularLocation>
        <location evidence="9">Membrane</location>
        <topology evidence="9">Single-pass type II membrane protein</topology>
    </subcellularLocation>
</comment>
<dbReference type="CDD" id="cd06530">
    <property type="entry name" value="S26_SPase_I"/>
    <property type="match status" value="1"/>
</dbReference>
<dbReference type="InterPro" id="IPR036286">
    <property type="entry name" value="LexA/Signal_pep-like_sf"/>
</dbReference>
<dbReference type="GO" id="GO:0009003">
    <property type="term" value="F:signal peptidase activity"/>
    <property type="evidence" value="ECO:0007669"/>
    <property type="project" value="UniProtKB-EC"/>
</dbReference>